<evidence type="ECO:0000313" key="1">
    <source>
        <dbReference type="EMBL" id="ADW19200.1"/>
    </source>
</evidence>
<dbReference type="EMBL" id="CP002364">
    <property type="protein sequence ID" value="ADW19200.1"/>
    <property type="molecule type" value="Genomic_DNA"/>
</dbReference>
<dbReference type="AlphaFoldDB" id="A0A7U3YPM7"/>
<protein>
    <submittedName>
        <fullName evidence="1">Uncharacterized protein</fullName>
    </submittedName>
</protein>
<reference evidence="1 2" key="1">
    <citation type="journal article" date="2011" name="Stand. Genomic Sci.">
        <title>Complete genome sequence of Desulfobulbus propionicus type strain (1pr3).</title>
        <authorList>
            <person name="Pagani I."/>
            <person name="Lapidus A."/>
            <person name="Nolan M."/>
            <person name="Lucas S."/>
            <person name="Hammon N."/>
            <person name="Deshpande S."/>
            <person name="Cheng J.F."/>
            <person name="Chertkov O."/>
            <person name="Davenport K."/>
            <person name="Tapia R."/>
            <person name="Han C."/>
            <person name="Goodwin L."/>
            <person name="Pitluck S."/>
            <person name="Liolios K."/>
            <person name="Mavromatis K."/>
            <person name="Ivanova N."/>
            <person name="Mikhailova N."/>
            <person name="Pati A."/>
            <person name="Chen A."/>
            <person name="Palaniappan K."/>
            <person name="Land M."/>
            <person name="Hauser L."/>
            <person name="Chang Y.J."/>
            <person name="Jeffries C.D."/>
            <person name="Detter J.C."/>
            <person name="Brambilla E."/>
            <person name="Kannan K.P."/>
            <person name="Djao O.D."/>
            <person name="Rohde M."/>
            <person name="Pukall R."/>
            <person name="Spring S."/>
            <person name="Goker M."/>
            <person name="Sikorski J."/>
            <person name="Woyke T."/>
            <person name="Bristow J."/>
            <person name="Eisen J.A."/>
            <person name="Markowitz V."/>
            <person name="Hugenholtz P."/>
            <person name="Kyrpides N.C."/>
            <person name="Klenk H.P."/>
        </authorList>
    </citation>
    <scope>NUCLEOTIDE SEQUENCE [LARGE SCALE GENOMIC DNA]</scope>
    <source>
        <strain evidence="2">ATCC 33891 / DSM 2032 / 1pr3</strain>
    </source>
</reference>
<organism evidence="1 2">
    <name type="scientific">Desulfobulbus propionicus (strain ATCC 33891 / DSM 2032 / VKM B-1956 / 1pr3)</name>
    <dbReference type="NCBI Taxonomy" id="577650"/>
    <lineage>
        <taxon>Bacteria</taxon>
        <taxon>Pseudomonadati</taxon>
        <taxon>Thermodesulfobacteriota</taxon>
        <taxon>Desulfobulbia</taxon>
        <taxon>Desulfobulbales</taxon>
        <taxon>Desulfobulbaceae</taxon>
        <taxon>Desulfobulbus</taxon>
    </lineage>
</organism>
<dbReference type="Proteomes" id="UP000006365">
    <property type="component" value="Chromosome"/>
</dbReference>
<proteinExistence type="predicted"/>
<evidence type="ECO:0000313" key="2">
    <source>
        <dbReference type="Proteomes" id="UP000006365"/>
    </source>
</evidence>
<sequence>MEYLERDPGVRNVGYESLVWVRDDKGREFSCSLDADRGGIRSINDLTAHERSTCMDVNVLIGTERW</sequence>
<name>A0A7U3YPM7_DESPD</name>
<gene>
    <name evidence="1" type="ordered locus">Despr_3067</name>
</gene>
<dbReference type="KEGG" id="dpr:Despr_3067"/>
<accession>A0A7U3YPM7</accession>
<keyword evidence="2" id="KW-1185">Reference proteome</keyword>